<keyword evidence="2 4" id="KW-0812">Transmembrane</keyword>
<feature type="compositionally biased region" description="Basic and acidic residues" evidence="1">
    <location>
        <begin position="45"/>
        <end position="63"/>
    </location>
</feature>
<keyword evidence="2" id="KW-1133">Transmembrane helix</keyword>
<feature type="domain" description="DUF6535" evidence="3">
    <location>
        <begin position="97"/>
        <end position="275"/>
    </location>
</feature>
<dbReference type="Pfam" id="PF20153">
    <property type="entry name" value="DUF6535"/>
    <property type="match status" value="1"/>
</dbReference>
<keyword evidence="5" id="KW-1185">Reference proteome</keyword>
<evidence type="ECO:0000313" key="4">
    <source>
        <dbReference type="EMBL" id="KEP47323.1"/>
    </source>
</evidence>
<feature type="region of interest" description="Disordered" evidence="1">
    <location>
        <begin position="1"/>
        <end position="64"/>
    </location>
</feature>
<evidence type="ECO:0000256" key="2">
    <source>
        <dbReference type="SAM" id="Phobius"/>
    </source>
</evidence>
<keyword evidence="2" id="KW-0472">Membrane</keyword>
<dbReference type="OrthoDB" id="3219854at2759"/>
<dbReference type="HOGENOM" id="CLU_585506_0_0_1"/>
<evidence type="ECO:0000256" key="1">
    <source>
        <dbReference type="SAM" id="MobiDB-lite"/>
    </source>
</evidence>
<protein>
    <submittedName>
        <fullName evidence="4">Putative transmembrane protein</fullName>
    </submittedName>
</protein>
<organism evidence="4 5">
    <name type="scientific">Rhizoctonia solani 123E</name>
    <dbReference type="NCBI Taxonomy" id="1423351"/>
    <lineage>
        <taxon>Eukaryota</taxon>
        <taxon>Fungi</taxon>
        <taxon>Dikarya</taxon>
        <taxon>Basidiomycota</taxon>
        <taxon>Agaricomycotina</taxon>
        <taxon>Agaricomycetes</taxon>
        <taxon>Cantharellales</taxon>
        <taxon>Ceratobasidiaceae</taxon>
        <taxon>Rhizoctonia</taxon>
    </lineage>
</organism>
<dbReference type="STRING" id="1423351.A0A074RRN6"/>
<evidence type="ECO:0000313" key="5">
    <source>
        <dbReference type="Proteomes" id="UP000027456"/>
    </source>
</evidence>
<proteinExistence type="predicted"/>
<gene>
    <name evidence="4" type="ORF">V565_159870</name>
</gene>
<dbReference type="Proteomes" id="UP000027456">
    <property type="component" value="Unassembled WGS sequence"/>
</dbReference>
<dbReference type="InterPro" id="IPR045338">
    <property type="entry name" value="DUF6535"/>
</dbReference>
<feature type="transmembrane region" description="Helical" evidence="2">
    <location>
        <begin position="251"/>
        <end position="275"/>
    </location>
</feature>
<dbReference type="EMBL" id="AZST01000774">
    <property type="protein sequence ID" value="KEP47323.1"/>
    <property type="molecule type" value="Genomic_DNA"/>
</dbReference>
<evidence type="ECO:0000259" key="3">
    <source>
        <dbReference type="Pfam" id="PF20153"/>
    </source>
</evidence>
<name>A0A074RRN6_9AGAM</name>
<comment type="caution">
    <text evidence="4">The sequence shown here is derived from an EMBL/GenBank/DDBJ whole genome shotgun (WGS) entry which is preliminary data.</text>
</comment>
<feature type="compositionally biased region" description="Polar residues" evidence="1">
    <location>
        <begin position="1"/>
        <end position="10"/>
    </location>
</feature>
<dbReference type="AlphaFoldDB" id="A0A074RRN6"/>
<accession>A0A074RRN6</accession>
<sequence length="446" mass="49641">MSPLIPTNLSDGAKERRKQARPNTWSPLDHPEFVWEGMPHNAPATDERLQPKPDQKTNDEAHKKTSAVPVVMVNPDPLQMMEPDEYGAELGKEARVWKVYVKETDRWDAELVGGWNKCVMLLAALFSAVSTAFLIESSRKLQQDPSDVSAAALLRISQTLVAMTTNSSLELPSISPKSQLEPGFVPSRNAIVVNTLWNLSLSLSIATSLLAMLAKDWCHSFAANRTGHPWDQALRRQRKWVMIERWGVREFIAVLPFLIHLSLLVFAVGLCIYVWDMNSTVAIPLICVCGLALGFYLWSSVMASFVKLFPYTTIISRALRMYVETLRSHQPHESDSDQDQMTSLAVKWLIQTCNTPGSVAIALQAIAGASPRIPKEPLEACQATLHILRRLVSSNPDDRTESENLLYSRALTVLGSHDTSSQSTPEGSTIGDIEVAIWDLKSEVER</sequence>
<reference evidence="4 5" key="1">
    <citation type="submission" date="2013-12" db="EMBL/GenBank/DDBJ databases">
        <authorList>
            <person name="Cubeta M."/>
            <person name="Pakala S."/>
            <person name="Fedorova N."/>
            <person name="Thomas E."/>
            <person name="Dean R."/>
            <person name="Jabaji S."/>
            <person name="Neate S."/>
            <person name="Toda T."/>
            <person name="Tavantzis S."/>
            <person name="Vilgalys R."/>
            <person name="Bharathan N."/>
            <person name="Pakala S."/>
            <person name="Losada L.S."/>
            <person name="Zafar N."/>
            <person name="Nierman W."/>
        </authorList>
    </citation>
    <scope>NUCLEOTIDE SEQUENCE [LARGE SCALE GENOMIC DNA]</scope>
    <source>
        <strain evidence="4 5">123E</strain>
    </source>
</reference>
<feature type="transmembrane region" description="Helical" evidence="2">
    <location>
        <begin position="281"/>
        <end position="298"/>
    </location>
</feature>